<dbReference type="PANTHER" id="PTHR44942:SF10">
    <property type="entry name" value="METHYLTRANSFERASE TYPE 11 DOMAIN-CONTAINING PROTEIN"/>
    <property type="match status" value="1"/>
</dbReference>
<dbReference type="PANTHER" id="PTHR44942">
    <property type="entry name" value="METHYLTRANSF_11 DOMAIN-CONTAINING PROTEIN"/>
    <property type="match status" value="1"/>
</dbReference>
<dbReference type="Gene3D" id="3.40.50.150">
    <property type="entry name" value="Vaccinia Virus protein VP39"/>
    <property type="match status" value="1"/>
</dbReference>
<dbReference type="Pfam" id="PF08241">
    <property type="entry name" value="Methyltransf_11"/>
    <property type="match status" value="1"/>
</dbReference>
<dbReference type="Proteomes" id="UP000326799">
    <property type="component" value="Unassembled WGS sequence"/>
</dbReference>
<dbReference type="InterPro" id="IPR013216">
    <property type="entry name" value="Methyltransf_11"/>
</dbReference>
<dbReference type="SUPFAM" id="SSF53335">
    <property type="entry name" value="S-adenosyl-L-methionine-dependent methyltransferases"/>
    <property type="match status" value="1"/>
</dbReference>
<evidence type="ECO:0000259" key="1">
    <source>
        <dbReference type="Pfam" id="PF08241"/>
    </source>
</evidence>
<evidence type="ECO:0000313" key="3">
    <source>
        <dbReference type="Proteomes" id="UP000326799"/>
    </source>
</evidence>
<accession>A0A5N6EL43</accession>
<dbReference type="EMBL" id="ML733455">
    <property type="protein sequence ID" value="KAB8218047.1"/>
    <property type="molecule type" value="Genomic_DNA"/>
</dbReference>
<reference evidence="2 3" key="1">
    <citation type="submission" date="2019-04" db="EMBL/GenBank/DDBJ databases">
        <title>Fungal friends and foes A comparative genomics study of 23 Aspergillus species from section Flavi.</title>
        <authorList>
            <consortium name="DOE Joint Genome Institute"/>
            <person name="Kjaerbolling I."/>
            <person name="Vesth T.C."/>
            <person name="Frisvad J.C."/>
            <person name="Nybo J.L."/>
            <person name="Theobald S."/>
            <person name="Kildgaard S."/>
            <person name="Petersen T.I."/>
            <person name="Kuo A."/>
            <person name="Sato A."/>
            <person name="Lyhne E.K."/>
            <person name="Kogle M.E."/>
            <person name="Wiebenga A."/>
            <person name="Kun R.S."/>
            <person name="Lubbers R.J."/>
            <person name="Makela M.R."/>
            <person name="Barry K."/>
            <person name="Chovatia M."/>
            <person name="Clum A."/>
            <person name="Daum C."/>
            <person name="Haridas S."/>
            <person name="He G."/>
            <person name="LaButti K."/>
            <person name="Lipzen A."/>
            <person name="Mondo S."/>
            <person name="Pangilinan J."/>
            <person name="Riley R."/>
            <person name="Salamov A."/>
            <person name="Simmons B.A."/>
            <person name="Magnuson J.K."/>
            <person name="Henrissat B."/>
            <person name="Mortensen U.H."/>
            <person name="Larsen T.O."/>
            <person name="De vries R.P."/>
            <person name="Grigoriev I.V."/>
            <person name="Machida M."/>
            <person name="Baker S.E."/>
            <person name="Andersen M.R."/>
        </authorList>
    </citation>
    <scope>NUCLEOTIDE SEQUENCE [LARGE SCALE GENOMIC DNA]</scope>
    <source>
        <strain evidence="2 3">CBS 126849</strain>
    </source>
</reference>
<dbReference type="GO" id="GO:0008757">
    <property type="term" value="F:S-adenosylmethionine-dependent methyltransferase activity"/>
    <property type="evidence" value="ECO:0007669"/>
    <property type="project" value="InterPro"/>
</dbReference>
<protein>
    <recommendedName>
        <fullName evidence="1">Methyltransferase type 11 domain-containing protein</fullName>
    </recommendedName>
</protein>
<dbReference type="AlphaFoldDB" id="A0A5N6EL43"/>
<dbReference type="InterPro" id="IPR051052">
    <property type="entry name" value="Diverse_substrate_MTase"/>
</dbReference>
<dbReference type="InterPro" id="IPR029063">
    <property type="entry name" value="SAM-dependent_MTases_sf"/>
</dbReference>
<keyword evidence="3" id="KW-1185">Reference proteome</keyword>
<gene>
    <name evidence="2" type="ORF">BDV33DRAFT_205829</name>
</gene>
<feature type="domain" description="Methyltransferase type 11" evidence="1">
    <location>
        <begin position="17"/>
        <end position="115"/>
    </location>
</feature>
<dbReference type="CDD" id="cd02440">
    <property type="entry name" value="AdoMet_MTases"/>
    <property type="match status" value="1"/>
</dbReference>
<evidence type="ECO:0000313" key="2">
    <source>
        <dbReference type="EMBL" id="KAB8218047.1"/>
    </source>
</evidence>
<sequence>MIIYHHNKTGGRFDSLLDVGRGHENATRDLARSFDTVVGVDPSPKMISTARELGGKASSRKPIRFVVDVAENYSSIEGVKWSEDLLISAVAAHWFSMSDFWPEAAKTVRPGGTVALWTCASLYCHPSAPNATSVQNALYRLERDILKPFELPGNKLSAVLYDDLPLPWLVPFRARWFRESDFVRLE</sequence>
<organism evidence="2 3">
    <name type="scientific">Aspergillus novoparasiticus</name>
    <dbReference type="NCBI Taxonomy" id="986946"/>
    <lineage>
        <taxon>Eukaryota</taxon>
        <taxon>Fungi</taxon>
        <taxon>Dikarya</taxon>
        <taxon>Ascomycota</taxon>
        <taxon>Pezizomycotina</taxon>
        <taxon>Eurotiomycetes</taxon>
        <taxon>Eurotiomycetidae</taxon>
        <taxon>Eurotiales</taxon>
        <taxon>Aspergillaceae</taxon>
        <taxon>Aspergillus</taxon>
        <taxon>Aspergillus subgen. Circumdati</taxon>
    </lineage>
</organism>
<name>A0A5N6EL43_9EURO</name>
<proteinExistence type="predicted"/>